<keyword evidence="2" id="KW-1185">Reference proteome</keyword>
<dbReference type="EMBL" id="JACEQY010000003">
    <property type="protein sequence ID" value="MBA4860578.1"/>
    <property type="molecule type" value="Genomic_DNA"/>
</dbReference>
<evidence type="ECO:0000313" key="1">
    <source>
        <dbReference type="EMBL" id="MBA4860578.1"/>
    </source>
</evidence>
<proteinExistence type="predicted"/>
<organism evidence="1 2">
    <name type="scientific">Streptomyces himalayensis subsp. aureolus</name>
    <dbReference type="NCBI Taxonomy" id="2758039"/>
    <lineage>
        <taxon>Bacteria</taxon>
        <taxon>Bacillati</taxon>
        <taxon>Actinomycetota</taxon>
        <taxon>Actinomycetes</taxon>
        <taxon>Kitasatosporales</taxon>
        <taxon>Streptomycetaceae</taxon>
        <taxon>Streptomyces</taxon>
        <taxon>Streptomyces himalayensis</taxon>
    </lineage>
</organism>
<dbReference type="Proteomes" id="UP000586976">
    <property type="component" value="Unassembled WGS sequence"/>
</dbReference>
<gene>
    <name evidence="1" type="ORF">H1V43_04125</name>
</gene>
<dbReference type="NCBIfam" id="TIGR01643">
    <property type="entry name" value="YD_repeat_2x"/>
    <property type="match status" value="1"/>
</dbReference>
<dbReference type="AlphaFoldDB" id="A0A7W2HE50"/>
<name>A0A7W2HE50_9ACTN</name>
<comment type="caution">
    <text evidence="1">The sequence shown here is derived from an EMBL/GenBank/DDBJ whole genome shotgun (WGS) entry which is preliminary data.</text>
</comment>
<sequence length="134" mass="15011">MTQLPLDPAHDALSSWVLVPSLVGAWGVRGRGWQSCSGAKSLRALSIRSRSRRRGSLDVAVGSWRLEGAGTRRAVGSSRPDVWCYTWDAEDRLTTCTTPDGTTWTYRYDPLGRRTAKQRASTTTSWGVRPWMRR</sequence>
<dbReference type="Gene3D" id="2.180.10.10">
    <property type="entry name" value="RHS repeat-associated core"/>
    <property type="match status" value="1"/>
</dbReference>
<dbReference type="InterPro" id="IPR031325">
    <property type="entry name" value="RHS_repeat"/>
</dbReference>
<accession>A0A7W2HE50</accession>
<dbReference type="InterPro" id="IPR006530">
    <property type="entry name" value="YD"/>
</dbReference>
<evidence type="ECO:0000313" key="2">
    <source>
        <dbReference type="Proteomes" id="UP000586976"/>
    </source>
</evidence>
<protein>
    <recommendedName>
        <fullName evidence="3">RHS repeat protein</fullName>
    </recommendedName>
</protein>
<evidence type="ECO:0008006" key="3">
    <source>
        <dbReference type="Google" id="ProtNLM"/>
    </source>
</evidence>
<dbReference type="Pfam" id="PF05593">
    <property type="entry name" value="RHS_repeat"/>
    <property type="match status" value="1"/>
</dbReference>
<reference evidence="1 2" key="1">
    <citation type="submission" date="2020-07" db="EMBL/GenBank/DDBJ databases">
        <title>Streptomyces isolated from Indian soil.</title>
        <authorList>
            <person name="Mandal S."/>
            <person name="Maiti P.K."/>
        </authorList>
    </citation>
    <scope>NUCLEOTIDE SEQUENCE [LARGE SCALE GENOMIC DNA]</scope>
    <source>
        <strain evidence="1 2">PSKA54</strain>
    </source>
</reference>